<reference evidence="2 3" key="1">
    <citation type="journal article" date="2015" name="Genome Biol. Evol.">
        <title>Phylogenomic analyses indicate that early fungi evolved digesting cell walls of algal ancestors of land plants.</title>
        <authorList>
            <person name="Chang Y."/>
            <person name="Wang S."/>
            <person name="Sekimoto S."/>
            <person name="Aerts A.L."/>
            <person name="Choi C."/>
            <person name="Clum A."/>
            <person name="LaButti K.M."/>
            <person name="Lindquist E.A."/>
            <person name="Yee Ngan C."/>
            <person name="Ohm R.A."/>
            <person name="Salamov A.A."/>
            <person name="Grigoriev I.V."/>
            <person name="Spatafora J.W."/>
            <person name="Berbee M.L."/>
        </authorList>
    </citation>
    <scope>NUCLEOTIDE SEQUENCE [LARGE SCALE GENOMIC DNA]</scope>
    <source>
        <strain evidence="2 3">JEL478</strain>
    </source>
</reference>
<feature type="compositionally biased region" description="Polar residues" evidence="1">
    <location>
        <begin position="60"/>
        <end position="69"/>
    </location>
</feature>
<feature type="region of interest" description="Disordered" evidence="1">
    <location>
        <begin position="251"/>
        <end position="335"/>
    </location>
</feature>
<evidence type="ECO:0000256" key="1">
    <source>
        <dbReference type="SAM" id="MobiDB-lite"/>
    </source>
</evidence>
<feature type="compositionally biased region" description="Polar residues" evidence="1">
    <location>
        <begin position="92"/>
        <end position="104"/>
    </location>
</feature>
<accession>A0A139AZF2</accession>
<dbReference type="AlphaFoldDB" id="A0A139AZF2"/>
<keyword evidence="3" id="KW-1185">Reference proteome</keyword>
<protein>
    <submittedName>
        <fullName evidence="2">Uncharacterized protein</fullName>
    </submittedName>
</protein>
<dbReference type="Proteomes" id="UP000070544">
    <property type="component" value="Unassembled WGS sequence"/>
</dbReference>
<feature type="compositionally biased region" description="Basic and acidic residues" evidence="1">
    <location>
        <begin position="281"/>
        <end position="297"/>
    </location>
</feature>
<organism evidence="2 3">
    <name type="scientific">Gonapodya prolifera (strain JEL478)</name>
    <name type="common">Monoblepharis prolifera</name>
    <dbReference type="NCBI Taxonomy" id="1344416"/>
    <lineage>
        <taxon>Eukaryota</taxon>
        <taxon>Fungi</taxon>
        <taxon>Fungi incertae sedis</taxon>
        <taxon>Chytridiomycota</taxon>
        <taxon>Chytridiomycota incertae sedis</taxon>
        <taxon>Monoblepharidomycetes</taxon>
        <taxon>Monoblepharidales</taxon>
        <taxon>Gonapodyaceae</taxon>
        <taxon>Gonapodya</taxon>
    </lineage>
</organism>
<feature type="compositionally biased region" description="Polar residues" evidence="1">
    <location>
        <begin position="196"/>
        <end position="219"/>
    </location>
</feature>
<name>A0A139AZF2_GONPJ</name>
<feature type="compositionally biased region" description="Gly residues" evidence="1">
    <location>
        <begin position="269"/>
        <end position="278"/>
    </location>
</feature>
<evidence type="ECO:0000313" key="2">
    <source>
        <dbReference type="EMBL" id="KXS22099.1"/>
    </source>
</evidence>
<feature type="compositionally biased region" description="Basic and acidic residues" evidence="1">
    <location>
        <begin position="112"/>
        <end position="122"/>
    </location>
</feature>
<proteinExistence type="predicted"/>
<gene>
    <name evidence="2" type="ORF">M427DRAFT_164343</name>
</gene>
<feature type="region of interest" description="Disordered" evidence="1">
    <location>
        <begin position="1"/>
        <end position="27"/>
    </location>
</feature>
<feature type="region of interest" description="Disordered" evidence="1">
    <location>
        <begin position="60"/>
        <end position="125"/>
    </location>
</feature>
<sequence length="637" mass="68074">MSHPRLLAAGLQGHHKPSRSLNATRNWSWTTGGYRDSIASAPRRHHIPNASEPITHESTLFSANSPSSRTHLHPVCSGAASSHQNDERTPILDQSVSKKGQVESSKPLRSPRRSENYRRGSERVSFYDQSGEKIIHGTEKRFAERKTYSHTPVRKDGATAFSDRKDDRETFMDAVYLSRAPTSGSIPPQIGDVRSRSNPNKLTSPATKRNSGSHISSPAMSFAPPRTLKDLIGSNIPISAELVSRIIPAPGFGDDRDGTLSNSYVAEGGSDGGEGNSGGDSDTRNGEQHSHAEKALKSDVSQGTATDSVTNLQSSPSPSRSNHHHSRAFPHPVHPSTRRDLLNAFHSLSSSSLRMLNRHSQLLSVNSGVVVLSSPYRGSERYLRELTKELANEIGASFLSVVNADIFERVPPLRAFTTKLEGNGTSQQLPGFQSDIMGTLRPGQRRGPATGPSVLLLAGSRSPGGLSITGNGIAGLLANASGSSDDEESTIAVPYPWFRGYGEGMNGLGGSGGQLVPFLGTTGNPSPNLSAQARTSPLVGSSTVHSHANSAAHLFSDHLRAFLNLATNVDPASSRHLHPSLKSDAIPPPFVLFWEDCTALLAALPFQGSKNSPLSSPFGEESLPNVIPDDVVVQTRV</sequence>
<feature type="compositionally biased region" description="Polar residues" evidence="1">
    <location>
        <begin position="299"/>
        <end position="313"/>
    </location>
</feature>
<feature type="region of interest" description="Disordered" evidence="1">
    <location>
        <begin position="180"/>
        <end position="222"/>
    </location>
</feature>
<evidence type="ECO:0000313" key="3">
    <source>
        <dbReference type="Proteomes" id="UP000070544"/>
    </source>
</evidence>
<dbReference type="EMBL" id="KQ965731">
    <property type="protein sequence ID" value="KXS22099.1"/>
    <property type="molecule type" value="Genomic_DNA"/>
</dbReference>
<dbReference type="STRING" id="1344416.A0A139AZF2"/>